<evidence type="ECO:0000313" key="2">
    <source>
        <dbReference type="EMBL" id="KAK7051281.1"/>
    </source>
</evidence>
<evidence type="ECO:0000313" key="3">
    <source>
        <dbReference type="Proteomes" id="UP001383192"/>
    </source>
</evidence>
<reference evidence="2 3" key="1">
    <citation type="submission" date="2024-01" db="EMBL/GenBank/DDBJ databases">
        <title>A draft genome for a cacao thread blight-causing isolate of Paramarasmius palmivorus.</title>
        <authorList>
            <person name="Baruah I.K."/>
            <person name="Bukari Y."/>
            <person name="Amoako-Attah I."/>
            <person name="Meinhardt L.W."/>
            <person name="Bailey B.A."/>
            <person name="Cohen S.P."/>
        </authorList>
    </citation>
    <scope>NUCLEOTIDE SEQUENCE [LARGE SCALE GENOMIC DNA]</scope>
    <source>
        <strain evidence="2 3">GH-12</strain>
    </source>
</reference>
<evidence type="ECO:0000256" key="1">
    <source>
        <dbReference type="SAM" id="MobiDB-lite"/>
    </source>
</evidence>
<dbReference type="AlphaFoldDB" id="A0AAW0DI06"/>
<dbReference type="EMBL" id="JAYKXP010000013">
    <property type="protein sequence ID" value="KAK7051281.1"/>
    <property type="molecule type" value="Genomic_DNA"/>
</dbReference>
<feature type="region of interest" description="Disordered" evidence="1">
    <location>
        <begin position="1"/>
        <end position="22"/>
    </location>
</feature>
<keyword evidence="3" id="KW-1185">Reference proteome</keyword>
<proteinExistence type="predicted"/>
<sequence>MGKRKRLNRNSDDRKTEDEDEAEVAASLLRELDISNLPTHEEALLSIQEADAANAACYNHNPSGKNQWGAVSPFDDEMRAALLDLNARGITGYCEILQVLHQKGFKLGRSKLAQYIKLAGLSSSRRPGKPTEELEQMVITHLSSDPMQTRGPRRIHQELALEGKHMPRDFVAQVMQDHFPEGFQKRAPGKKKEIRRTPLAALGPHEEWSMDGHDKLARAGFQIYGIRDKWGGLHVHYRVLKSNRYAAVVGVVFLEAVKKIKGIAQSPHRCCVLILYDLFQLCRSKVQLTVDLKSEMRAHFMERYDLLEELIPSWRFVRSYRNITIERSWRPVFERWGVNILDFFDYGLLTGIFFPGDPVHEELKNWIWFPLVQCELDKFVYQQNNIRIRKQSSKNLPSGGKPVDFYSDPGRWGGEPCGISVDMDVVDQLLQKALDDGAGDLMRYVDRAFEPIAEEAYLAIGSPAITLQSAWIVFRLMLVQMGH</sequence>
<dbReference type="Proteomes" id="UP001383192">
    <property type="component" value="Unassembled WGS sequence"/>
</dbReference>
<gene>
    <name evidence="2" type="ORF">VNI00_004781</name>
</gene>
<organism evidence="2 3">
    <name type="scientific">Paramarasmius palmivorus</name>
    <dbReference type="NCBI Taxonomy" id="297713"/>
    <lineage>
        <taxon>Eukaryota</taxon>
        <taxon>Fungi</taxon>
        <taxon>Dikarya</taxon>
        <taxon>Basidiomycota</taxon>
        <taxon>Agaricomycotina</taxon>
        <taxon>Agaricomycetes</taxon>
        <taxon>Agaricomycetidae</taxon>
        <taxon>Agaricales</taxon>
        <taxon>Marasmiineae</taxon>
        <taxon>Marasmiaceae</taxon>
        <taxon>Paramarasmius</taxon>
    </lineage>
</organism>
<name>A0AAW0DI06_9AGAR</name>
<dbReference type="PANTHER" id="PTHR46177">
    <property type="entry name" value="INTEGRASE CATALYTIC DOMAIN-CONTAINING PROTEIN"/>
    <property type="match status" value="1"/>
</dbReference>
<protein>
    <submittedName>
        <fullName evidence="2">Uncharacterized protein</fullName>
    </submittedName>
</protein>
<comment type="caution">
    <text evidence="2">The sequence shown here is derived from an EMBL/GenBank/DDBJ whole genome shotgun (WGS) entry which is preliminary data.</text>
</comment>
<dbReference type="PANTHER" id="PTHR46177:SF1">
    <property type="entry name" value="INTEGRASE CATALYTIC DOMAIN-CONTAINING PROTEIN"/>
    <property type="match status" value="1"/>
</dbReference>
<accession>A0AAW0DI06</accession>